<evidence type="ECO:0000313" key="14">
    <source>
        <dbReference type="Proteomes" id="UP000433652"/>
    </source>
</evidence>
<proteinExistence type="inferred from homology"/>
<dbReference type="EMBL" id="WTYM01000023">
    <property type="protein sequence ID" value="MXO58307.1"/>
    <property type="molecule type" value="Genomic_DNA"/>
</dbReference>
<evidence type="ECO:0000256" key="8">
    <source>
        <dbReference type="ARBA" id="ARBA00022692"/>
    </source>
</evidence>
<dbReference type="Proteomes" id="UP000433652">
    <property type="component" value="Unassembled WGS sequence"/>
</dbReference>
<dbReference type="GO" id="GO:0008168">
    <property type="term" value="F:methyltransferase activity"/>
    <property type="evidence" value="ECO:0007669"/>
    <property type="project" value="UniProtKB-KW"/>
</dbReference>
<feature type="transmembrane region" description="Helical" evidence="12">
    <location>
        <begin position="195"/>
        <end position="213"/>
    </location>
</feature>
<gene>
    <name evidence="13" type="ORF">GRI89_01950</name>
</gene>
<dbReference type="NCBIfam" id="NF045656">
    <property type="entry name" value="MeththiolMtaseMddA"/>
    <property type="match status" value="1"/>
</dbReference>
<evidence type="ECO:0000256" key="12">
    <source>
        <dbReference type="SAM" id="Phobius"/>
    </source>
</evidence>
<evidence type="ECO:0000256" key="11">
    <source>
        <dbReference type="ARBA" id="ARBA00048134"/>
    </source>
</evidence>
<evidence type="ECO:0000256" key="2">
    <source>
        <dbReference type="ARBA" id="ARBA00004141"/>
    </source>
</evidence>
<dbReference type="EC" id="2.1.1.334" evidence="4"/>
<dbReference type="InterPro" id="IPR054700">
    <property type="entry name" value="MddA"/>
</dbReference>
<dbReference type="PANTHER" id="PTHR31040">
    <property type="entry name" value="NURIM"/>
    <property type="match status" value="1"/>
</dbReference>
<dbReference type="PANTHER" id="PTHR31040:SF1">
    <property type="entry name" value="NURIM"/>
    <property type="match status" value="1"/>
</dbReference>
<sequence length="245" mass="27854">MGRVPVLVASIACYFAFFASFLYLIGFVAAFEPLPTHVDKGLYAPSVVALVYDLILIALFGLQHSVMARPAFKARWTKTVPAPLERSIYCLTTALMLVLLFAFWHPLSGQLWSIGNPAVRTLIWVVFFMGWGILFVTTFLLNHFELFGLEQAWHHYRGTEAKPPVFRTPLFYKWVRHPLYSGFLLAFWATPDMTYSHLLLATGFTVYIFIGIAHEERDLVAYFGETYLDYRKKVGSVIPGIGKKA</sequence>
<comment type="similarity">
    <text evidence="3">Belongs to the nurim family.</text>
</comment>
<comment type="subcellular location">
    <subcellularLocation>
        <location evidence="2">Membrane</location>
        <topology evidence="2">Multi-pass membrane protein</topology>
    </subcellularLocation>
</comment>
<organism evidence="13 14">
    <name type="scientific">Croceibacterium salegens</name>
    <dbReference type="NCBI Taxonomy" id="1737568"/>
    <lineage>
        <taxon>Bacteria</taxon>
        <taxon>Pseudomonadati</taxon>
        <taxon>Pseudomonadota</taxon>
        <taxon>Alphaproteobacteria</taxon>
        <taxon>Sphingomonadales</taxon>
        <taxon>Erythrobacteraceae</taxon>
        <taxon>Croceibacterium</taxon>
    </lineage>
</organism>
<dbReference type="GO" id="GO:0032259">
    <property type="term" value="P:methylation"/>
    <property type="evidence" value="ECO:0007669"/>
    <property type="project" value="UniProtKB-KW"/>
</dbReference>
<evidence type="ECO:0000256" key="6">
    <source>
        <dbReference type="ARBA" id="ARBA00022679"/>
    </source>
</evidence>
<comment type="function">
    <text evidence="1">Catalyzes the methylation of methanethiol (MeSH) to yield dimethylsulphide (DMS).</text>
</comment>
<evidence type="ECO:0000256" key="10">
    <source>
        <dbReference type="ARBA" id="ARBA00023136"/>
    </source>
</evidence>
<evidence type="ECO:0000313" key="13">
    <source>
        <dbReference type="EMBL" id="MXO58307.1"/>
    </source>
</evidence>
<evidence type="ECO:0000256" key="3">
    <source>
        <dbReference type="ARBA" id="ARBA00010631"/>
    </source>
</evidence>
<name>A0A6I4STF5_9SPHN</name>
<evidence type="ECO:0000256" key="1">
    <source>
        <dbReference type="ARBA" id="ARBA00002096"/>
    </source>
</evidence>
<dbReference type="Gene3D" id="1.20.120.1630">
    <property type="match status" value="1"/>
</dbReference>
<dbReference type="AlphaFoldDB" id="A0A6I4STF5"/>
<feature type="transmembrane region" description="Helical" evidence="12">
    <location>
        <begin position="43"/>
        <end position="67"/>
    </location>
</feature>
<keyword evidence="5 13" id="KW-0489">Methyltransferase</keyword>
<keyword evidence="6 13" id="KW-0808">Transferase</keyword>
<keyword evidence="10 12" id="KW-0472">Membrane</keyword>
<feature type="transmembrane region" description="Helical" evidence="12">
    <location>
        <begin position="88"/>
        <end position="107"/>
    </location>
</feature>
<protein>
    <recommendedName>
        <fullName evidence="4">methanethiol S-methyltransferase</fullName>
        <ecNumber evidence="4">2.1.1.334</ecNumber>
    </recommendedName>
</protein>
<evidence type="ECO:0000256" key="5">
    <source>
        <dbReference type="ARBA" id="ARBA00022603"/>
    </source>
</evidence>
<feature type="transmembrane region" description="Helical" evidence="12">
    <location>
        <begin position="7"/>
        <end position="31"/>
    </location>
</feature>
<dbReference type="InterPro" id="IPR033580">
    <property type="entry name" value="Nurim-like"/>
</dbReference>
<keyword evidence="7" id="KW-0949">S-adenosyl-L-methionine</keyword>
<feature type="transmembrane region" description="Helical" evidence="12">
    <location>
        <begin position="122"/>
        <end position="149"/>
    </location>
</feature>
<dbReference type="GO" id="GO:0016020">
    <property type="term" value="C:membrane"/>
    <property type="evidence" value="ECO:0007669"/>
    <property type="project" value="UniProtKB-SubCell"/>
</dbReference>
<comment type="caution">
    <text evidence="13">The sequence shown here is derived from an EMBL/GenBank/DDBJ whole genome shotgun (WGS) entry which is preliminary data.</text>
</comment>
<dbReference type="OrthoDB" id="9789029at2"/>
<keyword evidence="14" id="KW-1185">Reference proteome</keyword>
<evidence type="ECO:0000256" key="7">
    <source>
        <dbReference type="ARBA" id="ARBA00022691"/>
    </source>
</evidence>
<comment type="catalytic activity">
    <reaction evidence="11">
        <text>methanethiol + S-adenosyl-L-methionine = dimethyl sulfide + S-adenosyl-L-homocysteine + H(+)</text>
        <dbReference type="Rhea" id="RHEA:50428"/>
        <dbReference type="ChEBI" id="CHEBI:15378"/>
        <dbReference type="ChEBI" id="CHEBI:16007"/>
        <dbReference type="ChEBI" id="CHEBI:17437"/>
        <dbReference type="ChEBI" id="CHEBI:57856"/>
        <dbReference type="ChEBI" id="CHEBI:59789"/>
        <dbReference type="EC" id="2.1.1.334"/>
    </reaction>
</comment>
<accession>A0A6I4STF5</accession>
<keyword evidence="9 12" id="KW-1133">Transmembrane helix</keyword>
<reference evidence="13 14" key="1">
    <citation type="submission" date="2019-12" db="EMBL/GenBank/DDBJ databases">
        <title>Genomic-based taxomic classification of the family Erythrobacteraceae.</title>
        <authorList>
            <person name="Xu L."/>
        </authorList>
    </citation>
    <scope>NUCLEOTIDE SEQUENCE [LARGE SCALE GENOMIC DNA]</scope>
    <source>
        <strain evidence="13 14">MCCC 1K01500</strain>
    </source>
</reference>
<evidence type="ECO:0000256" key="4">
    <source>
        <dbReference type="ARBA" id="ARBA00012149"/>
    </source>
</evidence>
<dbReference type="RefSeq" id="WP_159791654.1">
    <property type="nucleotide sequence ID" value="NZ_WTYM01000023.1"/>
</dbReference>
<keyword evidence="8 12" id="KW-0812">Transmembrane</keyword>
<evidence type="ECO:0000256" key="9">
    <source>
        <dbReference type="ARBA" id="ARBA00022989"/>
    </source>
</evidence>